<sequence>MKFSAIAIAAAASIVVADPIFLGKPAAGGVDPNTFWFSQSQTPTPAPPPPAPTTQAPPPPPAPTSSQAAQETCIAPASTNEKRSLALISQVFCTKKCFKLSFGLNTCQGLKSCECQFLDGFAWTQKCLSCSQAYPQYGMQEIEDVIKKCHPQEATSTIAPPPVIVTTTPPDVTTSLPECEVPPPTCTPEPYYHSSLDNMLNKRFDIIGKLTCKKTCNTVVGDLNSCGEDAKCICDKIKATKSAVDQCTSCVQQYNMWPYFNVDNQLLRYVEACQAVATPTAT</sequence>
<feature type="signal peptide" evidence="2">
    <location>
        <begin position="1"/>
        <end position="17"/>
    </location>
</feature>
<feature type="chain" id="PRO_5016910755" description="Extracellular membrane protein CFEM domain-containing protein" evidence="2">
    <location>
        <begin position="18"/>
        <end position="282"/>
    </location>
</feature>
<reference evidence="3 4" key="1">
    <citation type="submission" date="2018-07" db="EMBL/GenBank/DDBJ databases">
        <title>Draft Genome Assemblies for Five Robust Yarrowia lipolytica Strains Exhibiting High Lipid Production and Pentose Sugar Utilization and Sugar Alcohol Secretion from Undetoxified Lignocellulosic Biomass Hydrolysates.</title>
        <authorList>
            <consortium name="DOE Joint Genome Institute"/>
            <person name="Walker C."/>
            <person name="Ryu S."/>
            <person name="Na H."/>
            <person name="Zane M."/>
            <person name="LaButti K."/>
            <person name="Lipzen A."/>
            <person name="Haridas S."/>
            <person name="Barry K."/>
            <person name="Grigoriev I.V."/>
            <person name="Quarterman J."/>
            <person name="Slininger P."/>
            <person name="Dien B."/>
            <person name="Trinh C.T."/>
        </authorList>
    </citation>
    <scope>NUCLEOTIDE SEQUENCE [LARGE SCALE GENOMIC DNA]</scope>
    <source>
        <strain evidence="3 4">YB392</strain>
    </source>
</reference>
<accession>A0A371BYU6</accession>
<feature type="region of interest" description="Disordered" evidence="1">
    <location>
        <begin position="33"/>
        <end position="70"/>
    </location>
</feature>
<gene>
    <name evidence="3" type="ORF">B0I71DRAFT_88795</name>
</gene>
<dbReference type="EMBL" id="KZ859097">
    <property type="protein sequence ID" value="RDW23261.1"/>
    <property type="molecule type" value="Genomic_DNA"/>
</dbReference>
<dbReference type="Proteomes" id="UP000256601">
    <property type="component" value="Unassembled WGS sequence"/>
</dbReference>
<keyword evidence="2" id="KW-0732">Signal</keyword>
<evidence type="ECO:0000313" key="3">
    <source>
        <dbReference type="EMBL" id="RDW23261.1"/>
    </source>
</evidence>
<evidence type="ECO:0008006" key="5">
    <source>
        <dbReference type="Google" id="ProtNLM"/>
    </source>
</evidence>
<name>A0A371BYU6_YARLL</name>
<evidence type="ECO:0000256" key="2">
    <source>
        <dbReference type="SAM" id="SignalP"/>
    </source>
</evidence>
<feature type="non-terminal residue" evidence="3">
    <location>
        <position position="282"/>
    </location>
</feature>
<feature type="compositionally biased region" description="Pro residues" evidence="1">
    <location>
        <begin position="44"/>
        <end position="63"/>
    </location>
</feature>
<dbReference type="VEuPathDB" id="FungiDB:YALI0_A11198g"/>
<organism evidence="3 4">
    <name type="scientific">Yarrowia lipolytica</name>
    <name type="common">Candida lipolytica</name>
    <dbReference type="NCBI Taxonomy" id="4952"/>
    <lineage>
        <taxon>Eukaryota</taxon>
        <taxon>Fungi</taxon>
        <taxon>Dikarya</taxon>
        <taxon>Ascomycota</taxon>
        <taxon>Saccharomycotina</taxon>
        <taxon>Dipodascomycetes</taxon>
        <taxon>Dipodascales</taxon>
        <taxon>Dipodascales incertae sedis</taxon>
        <taxon>Yarrowia</taxon>
    </lineage>
</organism>
<dbReference type="AlphaFoldDB" id="A0A371BYU6"/>
<proteinExistence type="predicted"/>
<protein>
    <recommendedName>
        <fullName evidence="5">Extracellular membrane protein CFEM domain-containing protein</fullName>
    </recommendedName>
</protein>
<evidence type="ECO:0000256" key="1">
    <source>
        <dbReference type="SAM" id="MobiDB-lite"/>
    </source>
</evidence>
<evidence type="ECO:0000313" key="4">
    <source>
        <dbReference type="Proteomes" id="UP000256601"/>
    </source>
</evidence>
<dbReference type="VEuPathDB" id="FungiDB:YALI1_F25382g"/>